<dbReference type="SMART" id="SM00516">
    <property type="entry name" value="SEC14"/>
    <property type="match status" value="1"/>
</dbReference>
<name>A0AAQ4E920_AMBAM</name>
<reference evidence="2 3" key="1">
    <citation type="journal article" date="2023" name="Arcadia Sci">
        <title>De novo assembly of a long-read Amblyomma americanum tick genome.</title>
        <authorList>
            <person name="Chou S."/>
            <person name="Poskanzer K.E."/>
            <person name="Rollins M."/>
            <person name="Thuy-Boun P.S."/>
        </authorList>
    </citation>
    <scope>NUCLEOTIDE SEQUENCE [LARGE SCALE GENOMIC DNA]</scope>
    <source>
        <strain evidence="2">F_SG_1</strain>
        <tissue evidence="2">Salivary glands</tissue>
    </source>
</reference>
<dbReference type="InterPro" id="IPR036273">
    <property type="entry name" value="CRAL/TRIO_N_dom_sf"/>
</dbReference>
<dbReference type="AlphaFoldDB" id="A0AAQ4E920"/>
<dbReference type="SUPFAM" id="SSF101576">
    <property type="entry name" value="Supernatant protein factor (SPF), C-terminal domain"/>
    <property type="match status" value="1"/>
</dbReference>
<dbReference type="SUPFAM" id="SSF52087">
    <property type="entry name" value="CRAL/TRIO domain"/>
    <property type="match status" value="1"/>
</dbReference>
<dbReference type="PROSITE" id="PS50191">
    <property type="entry name" value="CRAL_TRIO"/>
    <property type="match status" value="1"/>
</dbReference>
<dbReference type="Gene3D" id="2.60.120.680">
    <property type="entry name" value="GOLD domain"/>
    <property type="match status" value="1"/>
</dbReference>
<dbReference type="Pfam" id="PF00650">
    <property type="entry name" value="CRAL_TRIO"/>
    <property type="match status" value="1"/>
</dbReference>
<evidence type="ECO:0000259" key="1">
    <source>
        <dbReference type="PROSITE" id="PS50191"/>
    </source>
</evidence>
<organism evidence="2 3">
    <name type="scientific">Amblyomma americanum</name>
    <name type="common">Lone star tick</name>
    <dbReference type="NCBI Taxonomy" id="6943"/>
    <lineage>
        <taxon>Eukaryota</taxon>
        <taxon>Metazoa</taxon>
        <taxon>Ecdysozoa</taxon>
        <taxon>Arthropoda</taxon>
        <taxon>Chelicerata</taxon>
        <taxon>Arachnida</taxon>
        <taxon>Acari</taxon>
        <taxon>Parasitiformes</taxon>
        <taxon>Ixodida</taxon>
        <taxon>Ixodoidea</taxon>
        <taxon>Ixodidae</taxon>
        <taxon>Amblyomminae</taxon>
        <taxon>Amblyomma</taxon>
    </lineage>
</organism>
<dbReference type="GO" id="GO:0005737">
    <property type="term" value="C:cytoplasm"/>
    <property type="evidence" value="ECO:0007669"/>
    <property type="project" value="TreeGrafter"/>
</dbReference>
<evidence type="ECO:0000313" key="3">
    <source>
        <dbReference type="Proteomes" id="UP001321473"/>
    </source>
</evidence>
<dbReference type="Gene3D" id="3.40.525.10">
    <property type="entry name" value="CRAL-TRIO lipid binding domain"/>
    <property type="match status" value="1"/>
</dbReference>
<dbReference type="Proteomes" id="UP001321473">
    <property type="component" value="Unassembled WGS sequence"/>
</dbReference>
<dbReference type="PANTHER" id="PTHR23324">
    <property type="entry name" value="SEC14 RELATED PROTEIN"/>
    <property type="match status" value="1"/>
</dbReference>
<dbReference type="Pfam" id="PF03765">
    <property type="entry name" value="CRAL_TRIO_N"/>
    <property type="match status" value="1"/>
</dbReference>
<comment type="caution">
    <text evidence="2">The sequence shown here is derived from an EMBL/GenBank/DDBJ whole genome shotgun (WGS) entry which is preliminary data.</text>
</comment>
<dbReference type="EMBL" id="JARKHS020020072">
    <property type="protein sequence ID" value="KAK8771164.1"/>
    <property type="molecule type" value="Genomic_DNA"/>
</dbReference>
<dbReference type="SUPFAM" id="SSF46938">
    <property type="entry name" value="CRAL/TRIO N-terminal domain"/>
    <property type="match status" value="1"/>
</dbReference>
<dbReference type="PRINTS" id="PR00180">
    <property type="entry name" value="CRETINALDHBP"/>
</dbReference>
<dbReference type="InterPro" id="IPR036865">
    <property type="entry name" value="CRAL-TRIO_dom_sf"/>
</dbReference>
<gene>
    <name evidence="2" type="ORF">V5799_025591</name>
</gene>
<dbReference type="InterPro" id="IPR051064">
    <property type="entry name" value="SEC14/CRAL-TRIO_domain"/>
</dbReference>
<dbReference type="CDD" id="cd00170">
    <property type="entry name" value="SEC14"/>
    <property type="match status" value="1"/>
</dbReference>
<accession>A0AAQ4E920</accession>
<protein>
    <recommendedName>
        <fullName evidence="1">CRAL-TRIO domain-containing protein</fullName>
    </recommendedName>
</protein>
<dbReference type="SMART" id="SM01100">
    <property type="entry name" value="CRAL_TRIO_N"/>
    <property type="match status" value="1"/>
</dbReference>
<evidence type="ECO:0000313" key="2">
    <source>
        <dbReference type="EMBL" id="KAK8771164.1"/>
    </source>
</evidence>
<dbReference type="PANTHER" id="PTHR23324:SF83">
    <property type="entry name" value="SEC14-LIKE PROTEIN 2"/>
    <property type="match status" value="1"/>
</dbReference>
<dbReference type="InterPro" id="IPR011074">
    <property type="entry name" value="CRAL/TRIO_N_dom"/>
</dbReference>
<feature type="domain" description="CRAL-TRIO" evidence="1">
    <location>
        <begin position="75"/>
        <end position="250"/>
    </location>
</feature>
<dbReference type="InterPro" id="IPR036598">
    <property type="entry name" value="GOLD_dom_sf"/>
</dbReference>
<dbReference type="InterPro" id="IPR001251">
    <property type="entry name" value="CRAL-TRIO_dom"/>
</dbReference>
<sequence length="394" mass="44692">MSGYLQDLDEQQRTALEQFRGAVADVLGSEYTDANLLRWLRAREFDTARAEHMFRQHLRWRQQNGVDSLLADYQVPKVMRDHFPGGILDCHPGGHPVWLINIGSVDIKGFLQVLPQADVYRHCVYLLQLQEKIKKEASRRLGRPIETQYVVMDYEGFSARQLYSWQVLNLLTELLKMYEANFPESLEKAFVINVPSFFPVLWKIVRPLLTQRTVDKVAIYGKEGWKAALADHMDLSKLPAHWGGTLTGPDGDPRCPHLVCPGGEVPDEYRDDLASKRLWGRDGVQHFSVERRGRFEMPVAVDQPGSRIRWTFQTAKGDLAFGLRFQGEQLLEVHRVPSCSLVPEHGSHVCARPGTCECARVAHNTAALKERSELLLAATPSGSFRGRAAVRQLL</sequence>
<keyword evidence="3" id="KW-1185">Reference proteome</keyword>
<proteinExistence type="predicted"/>